<keyword evidence="4" id="KW-1185">Reference proteome</keyword>
<evidence type="ECO:0000313" key="4">
    <source>
        <dbReference type="Proteomes" id="UP000244855"/>
    </source>
</evidence>
<evidence type="ECO:0000256" key="1">
    <source>
        <dbReference type="SAM" id="MobiDB-lite"/>
    </source>
</evidence>
<protein>
    <recommendedName>
        <fullName evidence="2">RapZ C-terminal domain-containing protein</fullName>
    </recommendedName>
</protein>
<feature type="region of interest" description="Disordered" evidence="1">
    <location>
        <begin position="109"/>
        <end position="183"/>
    </location>
</feature>
<dbReference type="AlphaFoldDB" id="A0A2V1DBV8"/>
<accession>A0A2V1DBV8</accession>
<dbReference type="Pfam" id="PF22740">
    <property type="entry name" value="PapZ_C"/>
    <property type="match status" value="1"/>
</dbReference>
<dbReference type="OrthoDB" id="5418695at2759"/>
<organism evidence="3 4">
    <name type="scientific">Periconia macrospinosa</name>
    <dbReference type="NCBI Taxonomy" id="97972"/>
    <lineage>
        <taxon>Eukaryota</taxon>
        <taxon>Fungi</taxon>
        <taxon>Dikarya</taxon>
        <taxon>Ascomycota</taxon>
        <taxon>Pezizomycotina</taxon>
        <taxon>Dothideomycetes</taxon>
        <taxon>Pleosporomycetidae</taxon>
        <taxon>Pleosporales</taxon>
        <taxon>Massarineae</taxon>
        <taxon>Periconiaceae</taxon>
        <taxon>Periconia</taxon>
    </lineage>
</organism>
<evidence type="ECO:0000313" key="3">
    <source>
        <dbReference type="EMBL" id="PVH95626.1"/>
    </source>
</evidence>
<reference evidence="3 4" key="1">
    <citation type="journal article" date="2018" name="Sci. Rep.">
        <title>Comparative genomics provides insights into the lifestyle and reveals functional heterogeneity of dark septate endophytic fungi.</title>
        <authorList>
            <person name="Knapp D.G."/>
            <person name="Nemeth J.B."/>
            <person name="Barry K."/>
            <person name="Hainaut M."/>
            <person name="Henrissat B."/>
            <person name="Johnson J."/>
            <person name="Kuo A."/>
            <person name="Lim J.H.P."/>
            <person name="Lipzen A."/>
            <person name="Nolan M."/>
            <person name="Ohm R.A."/>
            <person name="Tamas L."/>
            <person name="Grigoriev I.V."/>
            <person name="Spatafora J.W."/>
            <person name="Nagy L.G."/>
            <person name="Kovacs G.M."/>
        </authorList>
    </citation>
    <scope>NUCLEOTIDE SEQUENCE [LARGE SCALE GENOMIC DNA]</scope>
    <source>
        <strain evidence="3 4">DSE2036</strain>
    </source>
</reference>
<feature type="domain" description="RapZ C-terminal" evidence="2">
    <location>
        <begin position="230"/>
        <end position="317"/>
    </location>
</feature>
<gene>
    <name evidence="3" type="ORF">DM02DRAFT_731731</name>
</gene>
<feature type="compositionally biased region" description="Basic and acidic residues" evidence="1">
    <location>
        <begin position="7"/>
        <end position="18"/>
    </location>
</feature>
<feature type="region of interest" description="Disordered" evidence="1">
    <location>
        <begin position="1"/>
        <end position="23"/>
    </location>
</feature>
<evidence type="ECO:0000259" key="2">
    <source>
        <dbReference type="Pfam" id="PF22740"/>
    </source>
</evidence>
<proteinExistence type="predicted"/>
<feature type="compositionally biased region" description="Basic residues" evidence="1">
    <location>
        <begin position="160"/>
        <end position="170"/>
    </location>
</feature>
<sequence length="344" mass="38869">MQKCNCNHHEDCPARDSPENPPRPLHNLVWGPNAAYAPGFPINDFQTRRPLPGVVEWRYVLSHQKSSLDSVPKTAKAALLSSIPERIYRDHLLPKLSFRHVRFDLPSLGKERKRENEKESSPHKNEQPTSSSHFSRRPNHHESRPHSPPKPQKQTPPHRSSSHTHHHTRSNPRPNPAPTTPSIPTIHLITYSVHHTLCRSDVDRILTKHLPRGTHHLYTIPAHRFTPPPEHICQHFSGVSPIVQNYVMQDPQASLAVKTAVMDIIAHINRKWDLDGSVSTRKVGEEGERDVAVGVCCTFGTHRSVGVAERIARGVEQWVGECAPGSVRVRVVHVHRVKGGRDPY</sequence>
<dbReference type="EMBL" id="KZ805489">
    <property type="protein sequence ID" value="PVH95626.1"/>
    <property type="molecule type" value="Genomic_DNA"/>
</dbReference>
<name>A0A2V1DBV8_9PLEO</name>
<dbReference type="InterPro" id="IPR053931">
    <property type="entry name" value="RapZ_C"/>
</dbReference>
<dbReference type="Proteomes" id="UP000244855">
    <property type="component" value="Unassembled WGS sequence"/>
</dbReference>
<feature type="compositionally biased region" description="Basic and acidic residues" evidence="1">
    <location>
        <begin position="109"/>
        <end position="126"/>
    </location>
</feature>